<dbReference type="GO" id="GO:0005856">
    <property type="term" value="C:cytoskeleton"/>
    <property type="evidence" value="ECO:0007669"/>
    <property type="project" value="InterPro"/>
</dbReference>
<feature type="domain" description="MyTH4" evidence="4">
    <location>
        <begin position="378"/>
        <end position="536"/>
    </location>
</feature>
<dbReference type="AlphaFoldDB" id="A0A1X7VHT5"/>
<dbReference type="PANTHER" id="PTHR45876">
    <property type="entry name" value="FI04035P"/>
    <property type="match status" value="1"/>
</dbReference>
<dbReference type="EnsemblMetazoa" id="Aqu2.1.39596_001">
    <property type="protein sequence ID" value="Aqu2.1.39596_001"/>
    <property type="gene ID" value="Aqu2.1.39596"/>
</dbReference>
<proteinExistence type="predicted"/>
<dbReference type="InterPro" id="IPR001202">
    <property type="entry name" value="WW_dom"/>
</dbReference>
<dbReference type="Pfam" id="PF00397">
    <property type="entry name" value="WW"/>
    <property type="match status" value="1"/>
</dbReference>
<gene>
    <name evidence="5" type="primary">100638377</name>
</gene>
<feature type="compositionally biased region" description="Basic and acidic residues" evidence="1">
    <location>
        <begin position="199"/>
        <end position="216"/>
    </location>
</feature>
<dbReference type="SMART" id="SM00324">
    <property type="entry name" value="RhoGAP"/>
    <property type="match status" value="1"/>
</dbReference>
<evidence type="ECO:0000313" key="6">
    <source>
        <dbReference type="Proteomes" id="UP000007879"/>
    </source>
</evidence>
<dbReference type="OrthoDB" id="437889at2759"/>
<dbReference type="InterPro" id="IPR000857">
    <property type="entry name" value="MyTH4_dom"/>
</dbReference>
<dbReference type="PROSITE" id="PS50020">
    <property type="entry name" value="WW_DOMAIN_2"/>
    <property type="match status" value="1"/>
</dbReference>
<feature type="compositionally biased region" description="Polar residues" evidence="1">
    <location>
        <begin position="92"/>
        <end position="102"/>
    </location>
</feature>
<dbReference type="InterPro" id="IPR008936">
    <property type="entry name" value="Rho_GTPase_activation_prot"/>
</dbReference>
<dbReference type="InterPro" id="IPR038185">
    <property type="entry name" value="MyTH4_dom_sf"/>
</dbReference>
<sequence length="735" mass="82665">MEWVETIEPESGSIIYANLATGEVLRQAPPDAIIKPMTKKQWLMFYDAESKDYYYHNPHTNETVWDRPEGADIVCLENLQQEGTDSGGGTVTAATSNELSPSRSDKVKPEELPPMASPDFNAPLDTLSPLDVDFNGCHSNEHQQTHSHRFFDSNQSTTVEGTPVQKPDTAKTHSHTIDSNSGSHSHSSFSNSLPRMKANTHDSSIKDSRGGYHTIDRTSGCHSGSLSSGNNTLSVSMDKSGYKRPASLTNPAIPEDAAVAPPPPPPPLPPTDFSKPRLDSYLVVSLNDVSRDDSSNPRRASFGKDKKKLSVPAVPSVIPHKTAGIPTPPSLPSTSPKQNLKMKRSVSMQADLGSFNELAQHKRGFFRRKVTIANMLSWTRDPIKQPMILTRDKELRKESLELFKLVLQAMGDKKSKVKNPDALILEIMSRCWQKKGLRDELFVQLCRQTTANPKSESLRRGWELITVALHFFPPSVKFRGYLEGYLWKHVEFSAEHKKVPVVTFAQYCHKRIEKMAQWGAKKGLKKPSMEEIQYAKTTPFTMSMFSNTLEEVMEIQEERFPGLNVPWVIIELCEAILRLRGPSTQGIFRIPGDIDEVNALKIHIEKGKSVPDSISDPHVPASLLKLWFRELEDPLIPENYYQSSIDNCDVPSNVLSLVDSLPSVNKRVLCYITEFLQKFTTKESSDLTKMGIDNIAMVWAPNFLRCPSDDHLLIFENTRKEMTFLRHLLKNYRPS</sequence>
<evidence type="ECO:0000313" key="5">
    <source>
        <dbReference type="EnsemblMetazoa" id="Aqu2.1.39596_001"/>
    </source>
</evidence>
<evidence type="ECO:0000259" key="4">
    <source>
        <dbReference type="PROSITE" id="PS51016"/>
    </source>
</evidence>
<dbReference type="PROSITE" id="PS50238">
    <property type="entry name" value="RHOGAP"/>
    <property type="match status" value="1"/>
</dbReference>
<dbReference type="Proteomes" id="UP000007879">
    <property type="component" value="Unassembled WGS sequence"/>
</dbReference>
<dbReference type="GO" id="GO:0007165">
    <property type="term" value="P:signal transduction"/>
    <property type="evidence" value="ECO:0007669"/>
    <property type="project" value="InterPro"/>
</dbReference>
<dbReference type="GO" id="GO:0005096">
    <property type="term" value="F:GTPase activator activity"/>
    <property type="evidence" value="ECO:0007669"/>
    <property type="project" value="TreeGrafter"/>
</dbReference>
<protein>
    <recommendedName>
        <fullName evidence="7">Rho GTPase-activating protein 39</fullName>
    </recommendedName>
</protein>
<feature type="compositionally biased region" description="Pro residues" evidence="1">
    <location>
        <begin position="260"/>
        <end position="270"/>
    </location>
</feature>
<dbReference type="PANTHER" id="PTHR45876:SF8">
    <property type="entry name" value="FI04035P"/>
    <property type="match status" value="1"/>
</dbReference>
<evidence type="ECO:0000256" key="1">
    <source>
        <dbReference type="SAM" id="MobiDB-lite"/>
    </source>
</evidence>
<accession>A0A1X7VHT5</accession>
<dbReference type="Pfam" id="PF00620">
    <property type="entry name" value="RhoGAP"/>
    <property type="match status" value="1"/>
</dbReference>
<dbReference type="Pfam" id="PF00784">
    <property type="entry name" value="MyTH4"/>
    <property type="match status" value="1"/>
</dbReference>
<dbReference type="STRING" id="400682.A0A1X7VHT5"/>
<dbReference type="EnsemblMetazoa" id="XM_011411916.2">
    <property type="protein sequence ID" value="XP_011410218.1"/>
    <property type="gene ID" value="LOC100638377"/>
</dbReference>
<feature type="compositionally biased region" description="Low complexity" evidence="1">
    <location>
        <begin position="223"/>
        <end position="236"/>
    </location>
</feature>
<dbReference type="Gene3D" id="1.10.555.10">
    <property type="entry name" value="Rho GTPase activation protein"/>
    <property type="match status" value="1"/>
</dbReference>
<reference evidence="6" key="1">
    <citation type="journal article" date="2010" name="Nature">
        <title>The Amphimedon queenslandica genome and the evolution of animal complexity.</title>
        <authorList>
            <person name="Srivastava M."/>
            <person name="Simakov O."/>
            <person name="Chapman J."/>
            <person name="Fahey B."/>
            <person name="Gauthier M.E."/>
            <person name="Mitros T."/>
            <person name="Richards G.S."/>
            <person name="Conaco C."/>
            <person name="Dacre M."/>
            <person name="Hellsten U."/>
            <person name="Larroux C."/>
            <person name="Putnam N.H."/>
            <person name="Stanke M."/>
            <person name="Adamska M."/>
            <person name="Darling A."/>
            <person name="Degnan S.M."/>
            <person name="Oakley T.H."/>
            <person name="Plachetzki D.C."/>
            <person name="Zhai Y."/>
            <person name="Adamski M."/>
            <person name="Calcino A."/>
            <person name="Cummins S.F."/>
            <person name="Goodstein D.M."/>
            <person name="Harris C."/>
            <person name="Jackson D.J."/>
            <person name="Leys S.P."/>
            <person name="Shu S."/>
            <person name="Woodcroft B.J."/>
            <person name="Vervoort M."/>
            <person name="Kosik K.S."/>
            <person name="Manning G."/>
            <person name="Degnan B.M."/>
            <person name="Rokhsar D.S."/>
        </authorList>
    </citation>
    <scope>NUCLEOTIDE SEQUENCE [LARGE SCALE GENOMIC DNA]</scope>
</reference>
<dbReference type="SMART" id="SM00139">
    <property type="entry name" value="MyTH4"/>
    <property type="match status" value="1"/>
</dbReference>
<evidence type="ECO:0000259" key="3">
    <source>
        <dbReference type="PROSITE" id="PS50238"/>
    </source>
</evidence>
<dbReference type="SUPFAM" id="SSF48350">
    <property type="entry name" value="GTPase activation domain, GAP"/>
    <property type="match status" value="1"/>
</dbReference>
<evidence type="ECO:0008006" key="7">
    <source>
        <dbReference type="Google" id="ProtNLM"/>
    </source>
</evidence>
<feature type="region of interest" description="Disordered" evidence="1">
    <location>
        <begin position="132"/>
        <end position="276"/>
    </location>
</feature>
<feature type="compositionally biased region" description="Low complexity" evidence="1">
    <location>
        <begin position="179"/>
        <end position="192"/>
    </location>
</feature>
<organism evidence="5">
    <name type="scientific">Amphimedon queenslandica</name>
    <name type="common">Sponge</name>
    <dbReference type="NCBI Taxonomy" id="400682"/>
    <lineage>
        <taxon>Eukaryota</taxon>
        <taxon>Metazoa</taxon>
        <taxon>Porifera</taxon>
        <taxon>Demospongiae</taxon>
        <taxon>Heteroscleromorpha</taxon>
        <taxon>Haplosclerida</taxon>
        <taxon>Niphatidae</taxon>
        <taxon>Amphimedon</taxon>
    </lineage>
</organism>
<dbReference type="SMART" id="SM00456">
    <property type="entry name" value="WW"/>
    <property type="match status" value="1"/>
</dbReference>
<dbReference type="SUPFAM" id="SSF51045">
    <property type="entry name" value="WW domain"/>
    <property type="match status" value="1"/>
</dbReference>
<dbReference type="InParanoid" id="A0A1X7VHT5"/>
<dbReference type="Gene3D" id="2.20.70.10">
    <property type="match status" value="1"/>
</dbReference>
<dbReference type="CDD" id="cd00201">
    <property type="entry name" value="WW"/>
    <property type="match status" value="1"/>
</dbReference>
<dbReference type="GO" id="GO:0005737">
    <property type="term" value="C:cytoplasm"/>
    <property type="evidence" value="ECO:0007669"/>
    <property type="project" value="TreeGrafter"/>
</dbReference>
<feature type="region of interest" description="Disordered" evidence="1">
    <location>
        <begin position="81"/>
        <end position="112"/>
    </location>
</feature>
<dbReference type="FunFam" id="1.25.40.530:FF:000020">
    <property type="entry name" value="Predicted protein"/>
    <property type="match status" value="1"/>
</dbReference>
<reference evidence="5" key="2">
    <citation type="submission" date="2017-05" db="UniProtKB">
        <authorList>
            <consortium name="EnsemblMetazoa"/>
        </authorList>
    </citation>
    <scope>IDENTIFICATION</scope>
</reference>
<name>A0A1X7VHT5_AMPQE</name>
<dbReference type="PROSITE" id="PS51016">
    <property type="entry name" value="MYTH4"/>
    <property type="match status" value="1"/>
</dbReference>
<dbReference type="FunFam" id="1.10.555.10:FF:000045">
    <property type="entry name" value="RhoGAP domain containing protein"/>
    <property type="match status" value="1"/>
</dbReference>
<dbReference type="InterPro" id="IPR036020">
    <property type="entry name" value="WW_dom_sf"/>
</dbReference>
<evidence type="ECO:0000259" key="2">
    <source>
        <dbReference type="PROSITE" id="PS50020"/>
    </source>
</evidence>
<dbReference type="Gene3D" id="1.25.40.530">
    <property type="entry name" value="MyTH4 domain"/>
    <property type="match status" value="1"/>
</dbReference>
<feature type="domain" description="Rho-GAP" evidence="3">
    <location>
        <begin position="547"/>
        <end position="735"/>
    </location>
</feature>
<feature type="domain" description="WW" evidence="2">
    <location>
        <begin position="36"/>
        <end position="70"/>
    </location>
</feature>
<feature type="region of interest" description="Disordered" evidence="1">
    <location>
        <begin position="288"/>
        <end position="338"/>
    </location>
</feature>
<keyword evidence="6" id="KW-1185">Reference proteome</keyword>
<dbReference type="KEGG" id="aqu:100638377"/>
<dbReference type="InterPro" id="IPR000198">
    <property type="entry name" value="RhoGAP_dom"/>
</dbReference>